<feature type="region of interest" description="Disordered" evidence="1">
    <location>
        <begin position="380"/>
        <end position="438"/>
    </location>
</feature>
<evidence type="ECO:0000256" key="1">
    <source>
        <dbReference type="SAM" id="MobiDB-lite"/>
    </source>
</evidence>
<feature type="region of interest" description="Disordered" evidence="1">
    <location>
        <begin position="299"/>
        <end position="354"/>
    </location>
</feature>
<dbReference type="GeneID" id="25562664"/>
<dbReference type="AlphaFoldDB" id="A0A0L0D356"/>
<accession>A0A0L0D356</accession>
<name>A0A0L0D356_THETB</name>
<keyword evidence="3" id="KW-1185">Reference proteome</keyword>
<dbReference type="RefSeq" id="XP_013760365.1">
    <property type="nucleotide sequence ID" value="XM_013904911.1"/>
</dbReference>
<dbReference type="EMBL" id="GL349443">
    <property type="protein sequence ID" value="KNC46590.1"/>
    <property type="molecule type" value="Genomic_DNA"/>
</dbReference>
<proteinExistence type="predicted"/>
<dbReference type="Proteomes" id="UP000054408">
    <property type="component" value="Unassembled WGS sequence"/>
</dbReference>
<feature type="compositionally biased region" description="Pro residues" evidence="1">
    <location>
        <begin position="333"/>
        <end position="350"/>
    </location>
</feature>
<reference evidence="2 3" key="1">
    <citation type="submission" date="2010-05" db="EMBL/GenBank/DDBJ databases">
        <title>The Genome Sequence of Thecamonas trahens ATCC 50062.</title>
        <authorList>
            <consortium name="The Broad Institute Genome Sequencing Platform"/>
            <person name="Russ C."/>
            <person name="Cuomo C."/>
            <person name="Shea T."/>
            <person name="Young S.K."/>
            <person name="Zeng Q."/>
            <person name="Koehrsen M."/>
            <person name="Haas B."/>
            <person name="Borodovsky M."/>
            <person name="Guigo R."/>
            <person name="Alvarado L."/>
            <person name="Berlin A."/>
            <person name="Bochicchio J."/>
            <person name="Borenstein D."/>
            <person name="Chapman S."/>
            <person name="Chen Z."/>
            <person name="Freedman E."/>
            <person name="Gellesch M."/>
            <person name="Goldberg J."/>
            <person name="Griggs A."/>
            <person name="Gujja S."/>
            <person name="Heilman E."/>
            <person name="Heiman D."/>
            <person name="Hepburn T."/>
            <person name="Howarth C."/>
            <person name="Jen D."/>
            <person name="Larson L."/>
            <person name="Mehta T."/>
            <person name="Park D."/>
            <person name="Pearson M."/>
            <person name="Roberts A."/>
            <person name="Saif S."/>
            <person name="Shenoy N."/>
            <person name="Sisk P."/>
            <person name="Stolte C."/>
            <person name="Sykes S."/>
            <person name="Thomson T."/>
            <person name="Walk T."/>
            <person name="White J."/>
            <person name="Yandava C."/>
            <person name="Burger G."/>
            <person name="Gray M.W."/>
            <person name="Holland P.W.H."/>
            <person name="King N."/>
            <person name="Lang F.B.F."/>
            <person name="Roger A.J."/>
            <person name="Ruiz-Trillo I."/>
            <person name="Lander E."/>
            <person name="Nusbaum C."/>
        </authorList>
    </citation>
    <scope>NUCLEOTIDE SEQUENCE [LARGE SCALE GENOMIC DNA]</scope>
    <source>
        <strain evidence="2 3">ATCC 50062</strain>
    </source>
</reference>
<evidence type="ECO:0000313" key="2">
    <source>
        <dbReference type="EMBL" id="KNC46590.1"/>
    </source>
</evidence>
<feature type="compositionally biased region" description="Pro residues" evidence="1">
    <location>
        <begin position="413"/>
        <end position="422"/>
    </location>
</feature>
<gene>
    <name evidence="2" type="ORF">AMSG_03027</name>
</gene>
<organism evidence="2 3">
    <name type="scientific">Thecamonas trahens ATCC 50062</name>
    <dbReference type="NCBI Taxonomy" id="461836"/>
    <lineage>
        <taxon>Eukaryota</taxon>
        <taxon>Apusozoa</taxon>
        <taxon>Apusomonadida</taxon>
        <taxon>Apusomonadidae</taxon>
        <taxon>Thecamonas</taxon>
    </lineage>
</organism>
<sequence>MYMSSGPQYGGPTAHKGRYRRTNHHKAHRHRQVWTSDDTYWDDGCCSDNSDCCLCLALNCQTPDDCSGCCDLDIICKPCTAPCSAADDSGCCSSCCDSLLRIPADMCDFLGQLFGSCGDVCSSCCDGLGQVDCDCLSGCGDCTAAAVHGLVAARRRGRDELDALFFDGRSPASGAGSPASVLHLAILALPSRVAGDWPCVYPQAIVRVTASAMRTLSGACVTFITAKTRDALARAGRAAAAAVLAHHLGAAPLAVVPGGLSALQLAVVSEAGPRVVRLRARLPPPQHSLQLAAWTTNAEPQDDDNAIGGPVPFEFEPDAPSPAELSLDTHTLPSPPLLLLPPPPPPPSSPPTAAVFPTVRLQPMRTVGLRRKAARLLTATLARSGSASPTAPAKRRRTPDSGSTPPRKRRQPSSPPVSPPSPVITVTRKADGRLFVSG</sequence>
<protein>
    <submittedName>
        <fullName evidence="2">Uncharacterized protein</fullName>
    </submittedName>
</protein>
<evidence type="ECO:0000313" key="3">
    <source>
        <dbReference type="Proteomes" id="UP000054408"/>
    </source>
</evidence>